<gene>
    <name evidence="1" type="ORF">PROFUN_04323</name>
</gene>
<name>A0A2P6NV62_9EUKA</name>
<dbReference type="AlphaFoldDB" id="A0A2P6NV62"/>
<accession>A0A2P6NV62</accession>
<dbReference type="Proteomes" id="UP000241769">
    <property type="component" value="Unassembled WGS sequence"/>
</dbReference>
<reference evidence="1 2" key="1">
    <citation type="journal article" date="2018" name="Genome Biol. Evol.">
        <title>Multiple Roots of Fruiting Body Formation in Amoebozoa.</title>
        <authorList>
            <person name="Hillmann F."/>
            <person name="Forbes G."/>
            <person name="Novohradska S."/>
            <person name="Ferling I."/>
            <person name="Riege K."/>
            <person name="Groth M."/>
            <person name="Westermann M."/>
            <person name="Marz M."/>
            <person name="Spaller T."/>
            <person name="Winckler T."/>
            <person name="Schaap P."/>
            <person name="Glockner G."/>
        </authorList>
    </citation>
    <scope>NUCLEOTIDE SEQUENCE [LARGE SCALE GENOMIC DNA]</scope>
    <source>
        <strain evidence="1 2">Jena</strain>
    </source>
</reference>
<protein>
    <submittedName>
        <fullName evidence="1">Uncharacterized protein</fullName>
    </submittedName>
</protein>
<dbReference type="EMBL" id="MDYQ01000017">
    <property type="protein sequence ID" value="PRP87849.1"/>
    <property type="molecule type" value="Genomic_DNA"/>
</dbReference>
<proteinExistence type="predicted"/>
<organism evidence="1 2">
    <name type="scientific">Planoprotostelium fungivorum</name>
    <dbReference type="NCBI Taxonomy" id="1890364"/>
    <lineage>
        <taxon>Eukaryota</taxon>
        <taxon>Amoebozoa</taxon>
        <taxon>Evosea</taxon>
        <taxon>Variosea</taxon>
        <taxon>Cavosteliida</taxon>
        <taxon>Cavosteliaceae</taxon>
        <taxon>Planoprotostelium</taxon>
    </lineage>
</organism>
<comment type="caution">
    <text evidence="1">The sequence shown here is derived from an EMBL/GenBank/DDBJ whole genome shotgun (WGS) entry which is preliminary data.</text>
</comment>
<sequence>MEREVAAVNEKDLRGIIGEKVKVKSLTEENTRMQTEALKKSQMSSGISEELTRTNDDLQRAEHMVTVLTAQHPTPVGD</sequence>
<evidence type="ECO:0000313" key="1">
    <source>
        <dbReference type="EMBL" id="PRP87849.1"/>
    </source>
</evidence>
<evidence type="ECO:0000313" key="2">
    <source>
        <dbReference type="Proteomes" id="UP000241769"/>
    </source>
</evidence>
<dbReference type="InParanoid" id="A0A2P6NV62"/>
<keyword evidence="2" id="KW-1185">Reference proteome</keyword>